<sequence length="143" mass="16001">MFQKIRSNRDPEKTIWSEVHPIVSPYFSKANAGFSSILKKEGKVIYAGMIVLIIVSAVLSFFVLDTPDNPLDKPLPSATGVQNLHQREESLLPKIDMLQSTLMLRKSIDSLLSKKVLTHQDSLSLVSAITKLEAIEKQLNLKK</sequence>
<proteinExistence type="predicted"/>
<evidence type="ECO:0000313" key="3">
    <source>
        <dbReference type="Proteomes" id="UP000183129"/>
    </source>
</evidence>
<reference evidence="2 3" key="1">
    <citation type="submission" date="2016-10" db="EMBL/GenBank/DDBJ databases">
        <authorList>
            <person name="de Groot N.N."/>
        </authorList>
    </citation>
    <scope>NUCLEOTIDE SEQUENCE [LARGE SCALE GENOMIC DNA]</scope>
    <source>
        <strain evidence="2 3">ATCC 51969</strain>
    </source>
</reference>
<evidence type="ECO:0000256" key="1">
    <source>
        <dbReference type="SAM" id="Phobius"/>
    </source>
</evidence>
<evidence type="ECO:0000313" key="2">
    <source>
        <dbReference type="EMBL" id="SFF48519.1"/>
    </source>
</evidence>
<organism evidence="2 3">
    <name type="scientific">Pedobacter antarcticus</name>
    <dbReference type="NCBI Taxonomy" id="34086"/>
    <lineage>
        <taxon>Bacteria</taxon>
        <taxon>Pseudomonadati</taxon>
        <taxon>Bacteroidota</taxon>
        <taxon>Sphingobacteriia</taxon>
        <taxon>Sphingobacteriales</taxon>
        <taxon>Sphingobacteriaceae</taxon>
        <taxon>Pedobacter</taxon>
    </lineage>
</organism>
<feature type="transmembrane region" description="Helical" evidence="1">
    <location>
        <begin position="44"/>
        <end position="64"/>
    </location>
</feature>
<accession>A0A1I2J245</accession>
<gene>
    <name evidence="2" type="ORF">SAMN03003324_04145</name>
</gene>
<dbReference type="AlphaFoldDB" id="A0A1I2J245"/>
<keyword evidence="1" id="KW-0472">Membrane</keyword>
<protein>
    <submittedName>
        <fullName evidence="2">Uncharacterized protein</fullName>
    </submittedName>
</protein>
<keyword evidence="1" id="KW-0812">Transmembrane</keyword>
<dbReference type="EMBL" id="FONS01000021">
    <property type="protein sequence ID" value="SFF48519.1"/>
    <property type="molecule type" value="Genomic_DNA"/>
</dbReference>
<keyword evidence="1" id="KW-1133">Transmembrane helix</keyword>
<dbReference type="Proteomes" id="UP000183129">
    <property type="component" value="Unassembled WGS sequence"/>
</dbReference>
<dbReference type="RefSeq" id="WP_074964125.1">
    <property type="nucleotide sequence ID" value="NZ_FONS01000021.1"/>
</dbReference>
<name>A0A1I2J245_9SPHI</name>